<keyword evidence="4" id="KW-0479">Metal-binding</keyword>
<dbReference type="InterPro" id="IPR002716">
    <property type="entry name" value="PIN_dom"/>
</dbReference>
<feature type="domain" description="PIN" evidence="8">
    <location>
        <begin position="1"/>
        <end position="112"/>
    </location>
</feature>
<evidence type="ECO:0000313" key="10">
    <source>
        <dbReference type="Proteomes" id="UP001320876"/>
    </source>
</evidence>
<dbReference type="RefSeq" id="WP_264486416.1">
    <property type="nucleotide sequence ID" value="NZ_JAPDDT010000002.1"/>
</dbReference>
<dbReference type="PANTHER" id="PTHR33653:SF1">
    <property type="entry name" value="RIBONUCLEASE VAPC2"/>
    <property type="match status" value="1"/>
</dbReference>
<comment type="cofactor">
    <cofactor evidence="1">
        <name>Mg(2+)</name>
        <dbReference type="ChEBI" id="CHEBI:18420"/>
    </cofactor>
</comment>
<dbReference type="SUPFAM" id="SSF88723">
    <property type="entry name" value="PIN domain-like"/>
    <property type="match status" value="1"/>
</dbReference>
<comment type="caution">
    <text evidence="9">The sequence shown here is derived from an EMBL/GenBank/DDBJ whole genome shotgun (WGS) entry which is preliminary data.</text>
</comment>
<evidence type="ECO:0000256" key="1">
    <source>
        <dbReference type="ARBA" id="ARBA00001946"/>
    </source>
</evidence>
<evidence type="ECO:0000259" key="8">
    <source>
        <dbReference type="Pfam" id="PF01850"/>
    </source>
</evidence>
<dbReference type="CDD" id="cd18738">
    <property type="entry name" value="PIN_VapC4-5_FitB-like"/>
    <property type="match status" value="1"/>
</dbReference>
<evidence type="ECO:0000256" key="3">
    <source>
        <dbReference type="ARBA" id="ARBA00022722"/>
    </source>
</evidence>
<proteinExistence type="inferred from homology"/>
<reference evidence="9 10" key="1">
    <citation type="submission" date="2022-10" db="EMBL/GenBank/DDBJ databases">
        <title>Luteolibacter arcticus strain CCTCC AB 2014275, whole genome shotgun sequencing project.</title>
        <authorList>
            <person name="Zhao G."/>
            <person name="Shen L."/>
        </authorList>
    </citation>
    <scope>NUCLEOTIDE SEQUENCE [LARGE SCALE GENOMIC DNA]</scope>
    <source>
        <strain evidence="9 10">CCTCC AB 2014275</strain>
    </source>
</reference>
<evidence type="ECO:0000256" key="4">
    <source>
        <dbReference type="ARBA" id="ARBA00022723"/>
    </source>
</evidence>
<evidence type="ECO:0000256" key="2">
    <source>
        <dbReference type="ARBA" id="ARBA00022649"/>
    </source>
</evidence>
<gene>
    <name evidence="9" type="ORF">OKA05_07060</name>
</gene>
<comment type="similarity">
    <text evidence="7">Belongs to the PINc/VapC protein family.</text>
</comment>
<dbReference type="PANTHER" id="PTHR33653">
    <property type="entry name" value="RIBONUCLEASE VAPC2"/>
    <property type="match status" value="1"/>
</dbReference>
<keyword evidence="3" id="KW-0540">Nuclease</keyword>
<dbReference type="Proteomes" id="UP001320876">
    <property type="component" value="Unassembled WGS sequence"/>
</dbReference>
<dbReference type="Gene3D" id="3.40.50.1010">
    <property type="entry name" value="5'-nuclease"/>
    <property type="match status" value="1"/>
</dbReference>
<name>A0ABT3GFB4_9BACT</name>
<keyword evidence="2" id="KW-1277">Toxin-antitoxin system</keyword>
<organism evidence="9 10">
    <name type="scientific">Luteolibacter arcticus</name>
    <dbReference type="NCBI Taxonomy" id="1581411"/>
    <lineage>
        <taxon>Bacteria</taxon>
        <taxon>Pseudomonadati</taxon>
        <taxon>Verrucomicrobiota</taxon>
        <taxon>Verrucomicrobiia</taxon>
        <taxon>Verrucomicrobiales</taxon>
        <taxon>Verrucomicrobiaceae</taxon>
        <taxon>Luteolibacter</taxon>
    </lineage>
</organism>
<keyword evidence="6" id="KW-0460">Magnesium</keyword>
<sequence length="123" mass="13309">MLLDTNIVIHACQPGGNRLDPWTTHPNAAIASVTKIEALGFAGISPEEETAILNFVAASPVYSLDDGVIERAIKLRQQKKMKLGDAIIAATALEYDMPLVTRNEADFKHIAGLDVRNPFAITP</sequence>
<protein>
    <submittedName>
        <fullName evidence="9">Type II toxin-antitoxin system VapC family toxin</fullName>
    </submittedName>
</protein>
<dbReference type="Pfam" id="PF01850">
    <property type="entry name" value="PIN"/>
    <property type="match status" value="1"/>
</dbReference>
<dbReference type="EMBL" id="JAPDDT010000002">
    <property type="protein sequence ID" value="MCW1922307.1"/>
    <property type="molecule type" value="Genomic_DNA"/>
</dbReference>
<dbReference type="InterPro" id="IPR050556">
    <property type="entry name" value="Type_II_TA_system_RNase"/>
</dbReference>
<evidence type="ECO:0000313" key="9">
    <source>
        <dbReference type="EMBL" id="MCW1922307.1"/>
    </source>
</evidence>
<evidence type="ECO:0000256" key="5">
    <source>
        <dbReference type="ARBA" id="ARBA00022801"/>
    </source>
</evidence>
<keyword evidence="10" id="KW-1185">Reference proteome</keyword>
<evidence type="ECO:0000256" key="7">
    <source>
        <dbReference type="ARBA" id="ARBA00038093"/>
    </source>
</evidence>
<dbReference type="InterPro" id="IPR029060">
    <property type="entry name" value="PIN-like_dom_sf"/>
</dbReference>
<keyword evidence="5" id="KW-0378">Hydrolase</keyword>
<accession>A0ABT3GFB4</accession>
<evidence type="ECO:0000256" key="6">
    <source>
        <dbReference type="ARBA" id="ARBA00022842"/>
    </source>
</evidence>